<proteinExistence type="predicted"/>
<reference evidence="2" key="1">
    <citation type="journal article" date="2019" name="Int. J. Syst. Evol. Microbiol.">
        <title>The Global Catalogue of Microorganisms (GCM) 10K type strain sequencing project: providing services to taxonomists for standard genome sequencing and annotation.</title>
        <authorList>
            <consortium name="The Broad Institute Genomics Platform"/>
            <consortium name="The Broad Institute Genome Sequencing Center for Infectious Disease"/>
            <person name="Wu L."/>
            <person name="Ma J."/>
        </authorList>
    </citation>
    <scope>NUCLEOTIDE SEQUENCE [LARGE SCALE GENOMIC DNA]</scope>
    <source>
        <strain evidence="2">JCM 17441</strain>
    </source>
</reference>
<dbReference type="Proteomes" id="UP001500620">
    <property type="component" value="Unassembled WGS sequence"/>
</dbReference>
<evidence type="ECO:0000313" key="1">
    <source>
        <dbReference type="EMBL" id="GAA4259043.1"/>
    </source>
</evidence>
<organism evidence="1 2">
    <name type="scientific">Dactylosporangium darangshiense</name>
    <dbReference type="NCBI Taxonomy" id="579108"/>
    <lineage>
        <taxon>Bacteria</taxon>
        <taxon>Bacillati</taxon>
        <taxon>Actinomycetota</taxon>
        <taxon>Actinomycetes</taxon>
        <taxon>Micromonosporales</taxon>
        <taxon>Micromonosporaceae</taxon>
        <taxon>Dactylosporangium</taxon>
    </lineage>
</organism>
<accession>A0ABP8DLQ5</accession>
<name>A0ABP8DLQ5_9ACTN</name>
<evidence type="ECO:0000313" key="2">
    <source>
        <dbReference type="Proteomes" id="UP001500620"/>
    </source>
</evidence>
<gene>
    <name evidence="1" type="ORF">GCM10022255_082140</name>
</gene>
<dbReference type="EMBL" id="BAABAT010000034">
    <property type="protein sequence ID" value="GAA4259043.1"/>
    <property type="molecule type" value="Genomic_DNA"/>
</dbReference>
<keyword evidence="2" id="KW-1185">Reference proteome</keyword>
<comment type="caution">
    <text evidence="1">The sequence shown here is derived from an EMBL/GenBank/DDBJ whole genome shotgun (WGS) entry which is preliminary data.</text>
</comment>
<dbReference type="RefSeq" id="WP_345135996.1">
    <property type="nucleotide sequence ID" value="NZ_BAABAT010000034.1"/>
</dbReference>
<sequence>MGVKADERVVSIPLEQAIKLARVLESVVISLDCIGSRQPGGDADARMLDQYVKDWLVAPQLSRARMIVWDAIGQVIGEEATEEIAEAVPRFPQPVPDEVRQLAEEPRRWNEEVQGLDD</sequence>
<protein>
    <submittedName>
        <fullName evidence="1">Uncharacterized protein</fullName>
    </submittedName>
</protein>